<dbReference type="PANTHER" id="PTHR31284">
    <property type="entry name" value="ACID PHOSPHATASE-LIKE PROTEIN"/>
    <property type="match status" value="1"/>
</dbReference>
<dbReference type="NCBIfam" id="TIGR01675">
    <property type="entry name" value="plant-AP"/>
    <property type="match status" value="1"/>
</dbReference>
<dbReference type="SUPFAM" id="SSF56784">
    <property type="entry name" value="HAD-like"/>
    <property type="match status" value="1"/>
</dbReference>
<comment type="similarity">
    <text evidence="5">Belongs to the APS1/VSP family.</text>
</comment>
<evidence type="ECO:0000256" key="1">
    <source>
        <dbReference type="ARBA" id="ARBA00002410"/>
    </source>
</evidence>
<dbReference type="Pfam" id="PF03767">
    <property type="entry name" value="Acid_phosphat_B"/>
    <property type="match status" value="1"/>
</dbReference>
<keyword evidence="4" id="KW-0325">Glycoprotein</keyword>
<feature type="signal peptide" evidence="6">
    <location>
        <begin position="1"/>
        <end position="20"/>
    </location>
</feature>
<dbReference type="InterPro" id="IPR023214">
    <property type="entry name" value="HAD_sf"/>
</dbReference>
<evidence type="ECO:0000256" key="5">
    <source>
        <dbReference type="PIRNR" id="PIRNR002674"/>
    </source>
</evidence>
<evidence type="ECO:0000256" key="4">
    <source>
        <dbReference type="ARBA" id="ARBA00023180"/>
    </source>
</evidence>
<dbReference type="EMBL" id="JARBHA010000009">
    <property type="protein sequence ID" value="KAJ9692220.1"/>
    <property type="molecule type" value="Genomic_DNA"/>
</dbReference>
<name>A0AA38ZN89_VITRO</name>
<dbReference type="CDD" id="cd07535">
    <property type="entry name" value="HAD_VSP"/>
    <property type="match status" value="1"/>
</dbReference>
<dbReference type="InterPro" id="IPR014403">
    <property type="entry name" value="APS1/VSP"/>
</dbReference>
<dbReference type="PANTHER" id="PTHR31284:SF19">
    <property type="entry name" value="VEGETATIVE STORAGE PROTEIN 1-RELATED"/>
    <property type="match status" value="1"/>
</dbReference>
<keyword evidence="2 6" id="KW-0732">Signal</keyword>
<comment type="function">
    <text evidence="1 5">May function as somatic storage protein during early seedling development.</text>
</comment>
<evidence type="ECO:0000256" key="3">
    <source>
        <dbReference type="ARBA" id="ARBA00022761"/>
    </source>
</evidence>
<dbReference type="AlphaFoldDB" id="A0AA38ZN89"/>
<dbReference type="GO" id="GO:0003993">
    <property type="term" value="F:acid phosphatase activity"/>
    <property type="evidence" value="ECO:0007669"/>
    <property type="project" value="InterPro"/>
</dbReference>
<keyword evidence="8" id="KW-1185">Reference proteome</keyword>
<dbReference type="InterPro" id="IPR036412">
    <property type="entry name" value="HAD-like_sf"/>
</dbReference>
<evidence type="ECO:0000313" key="8">
    <source>
        <dbReference type="Proteomes" id="UP001168098"/>
    </source>
</evidence>
<sequence length="255" mass="28349">MAVLVQLLFLLASTVELSQGISSEIHLLRPQLGSSGHLVPGLSCLSWRLGVETHNIIEWSTVPQACESYVGHYMLGDQYRKDSGVVVYEAITHAQSLKLAGDGKDIWVFDIDETSLSNLPYYAKHGFGVEPYNSTQSNNWIYEGKAPALPESLKLYKKLQSLGIKPVFITGRPEALRNITAANLQNAGYHTWEKLILKRSSVTGTAVAYKSNERKKLEQSGYKIVGNIGDQWSDILGTNVGNRTFKLPDPMYYIN</sequence>
<comment type="caution">
    <text evidence="7">The sequence shown here is derived from an EMBL/GenBank/DDBJ whole genome shotgun (WGS) entry which is preliminary data.</text>
</comment>
<feature type="chain" id="PRO_5041210284" description="Acid phosphatase" evidence="6">
    <location>
        <begin position="21"/>
        <end position="255"/>
    </location>
</feature>
<dbReference type="GO" id="GO:0045735">
    <property type="term" value="F:nutrient reservoir activity"/>
    <property type="evidence" value="ECO:0007669"/>
    <property type="project" value="UniProtKB-UniRule"/>
</dbReference>
<organism evidence="7 8">
    <name type="scientific">Vitis rotundifolia</name>
    <name type="common">Muscadine grape</name>
    <dbReference type="NCBI Taxonomy" id="103349"/>
    <lineage>
        <taxon>Eukaryota</taxon>
        <taxon>Viridiplantae</taxon>
        <taxon>Streptophyta</taxon>
        <taxon>Embryophyta</taxon>
        <taxon>Tracheophyta</taxon>
        <taxon>Spermatophyta</taxon>
        <taxon>Magnoliopsida</taxon>
        <taxon>eudicotyledons</taxon>
        <taxon>Gunneridae</taxon>
        <taxon>Pentapetalae</taxon>
        <taxon>rosids</taxon>
        <taxon>Vitales</taxon>
        <taxon>Vitaceae</taxon>
        <taxon>Viteae</taxon>
        <taxon>Vitis</taxon>
    </lineage>
</organism>
<proteinExistence type="inferred from homology"/>
<evidence type="ECO:0000256" key="6">
    <source>
        <dbReference type="SAM" id="SignalP"/>
    </source>
</evidence>
<evidence type="ECO:0008006" key="9">
    <source>
        <dbReference type="Google" id="ProtNLM"/>
    </source>
</evidence>
<keyword evidence="3 5" id="KW-0758">Storage protein</keyword>
<protein>
    <recommendedName>
        <fullName evidence="9">Acid phosphatase</fullName>
    </recommendedName>
</protein>
<dbReference type="PIRSF" id="PIRSF002674">
    <property type="entry name" value="VSP"/>
    <property type="match status" value="1"/>
</dbReference>
<dbReference type="Proteomes" id="UP001168098">
    <property type="component" value="Unassembled WGS sequence"/>
</dbReference>
<gene>
    <name evidence="7" type="ORF">PVL29_011338</name>
</gene>
<evidence type="ECO:0000256" key="2">
    <source>
        <dbReference type="ARBA" id="ARBA00022729"/>
    </source>
</evidence>
<reference evidence="7 8" key="1">
    <citation type="journal article" date="2023" name="BMC Biotechnol.">
        <title>Vitis rotundifolia cv Carlos genome sequencing.</title>
        <authorList>
            <person name="Huff M."/>
            <person name="Hulse-Kemp A."/>
            <person name="Scheffler B."/>
            <person name="Youngblood R."/>
            <person name="Simpson S."/>
            <person name="Babiker E."/>
            <person name="Staton M."/>
        </authorList>
    </citation>
    <scope>NUCLEOTIDE SEQUENCE [LARGE SCALE GENOMIC DNA]</scope>
    <source>
        <tissue evidence="7">Leaf</tissue>
    </source>
</reference>
<dbReference type="Gene3D" id="3.40.50.1000">
    <property type="entry name" value="HAD superfamily/HAD-like"/>
    <property type="match status" value="1"/>
</dbReference>
<dbReference type="InterPro" id="IPR010028">
    <property type="entry name" value="Acid_phosphatase_pln"/>
</dbReference>
<accession>A0AA38ZN89</accession>
<evidence type="ECO:0000313" key="7">
    <source>
        <dbReference type="EMBL" id="KAJ9692220.1"/>
    </source>
</evidence>
<dbReference type="InterPro" id="IPR005519">
    <property type="entry name" value="Acid_phosphat_B-like"/>
</dbReference>